<name>A0A2T3QIH6_PHODM</name>
<dbReference type="AlphaFoldDB" id="A0A2T3QIH6"/>
<reference evidence="1 2" key="1">
    <citation type="submission" date="2018-06" db="EMBL/GenBank/DDBJ databases">
        <authorList>
            <consortium name="Pathogen Informatics"/>
            <person name="Doyle S."/>
        </authorList>
    </citation>
    <scope>NUCLEOTIDE SEQUENCE [LARGE SCALE GENOMIC DNA]</scope>
    <source>
        <strain evidence="1 2">NCTC11647</strain>
    </source>
</reference>
<accession>A0A2T3QIH6</accession>
<evidence type="ECO:0000313" key="1">
    <source>
        <dbReference type="EMBL" id="SPY44071.1"/>
    </source>
</evidence>
<evidence type="ECO:0000313" key="2">
    <source>
        <dbReference type="Proteomes" id="UP000251647"/>
    </source>
</evidence>
<protein>
    <submittedName>
        <fullName evidence="1">Uncharacterized protein</fullName>
    </submittedName>
</protein>
<dbReference type="EMBL" id="UATL01000005">
    <property type="protein sequence ID" value="SPY44071.1"/>
    <property type="molecule type" value="Genomic_DNA"/>
</dbReference>
<organism evidence="1 2">
    <name type="scientific">Photobacterium damselae</name>
    <dbReference type="NCBI Taxonomy" id="38293"/>
    <lineage>
        <taxon>Bacteria</taxon>
        <taxon>Pseudomonadati</taxon>
        <taxon>Pseudomonadota</taxon>
        <taxon>Gammaproteobacteria</taxon>
        <taxon>Vibrionales</taxon>
        <taxon>Vibrionaceae</taxon>
        <taxon>Photobacterium</taxon>
    </lineage>
</organism>
<dbReference type="RefSeq" id="WP_050787826.1">
    <property type="nucleotide sequence ID" value="NZ_CP018298.1"/>
</dbReference>
<dbReference type="OrthoDB" id="6400409at2"/>
<dbReference type="Proteomes" id="UP000251647">
    <property type="component" value="Unassembled WGS sequence"/>
</dbReference>
<gene>
    <name evidence="1" type="ORF">NCTC11647_03006</name>
</gene>
<proteinExistence type="predicted"/>
<sequence>MSLFSMPFVDTGVDTALHVFAGVVLIATIAAAAIGFWKIHEIPIHKAHKSDHHQIGLITALTWIGFIWHWVWVVAVIVAFVDGEQALRRIRDIWHGKEEEPQVDTASLKKMKTEEVENA</sequence>